<dbReference type="SUPFAM" id="SSF47413">
    <property type="entry name" value="lambda repressor-like DNA-binding domains"/>
    <property type="match status" value="1"/>
</dbReference>
<accession>A0A922NV34</accession>
<dbReference type="PROSITE" id="PS50943">
    <property type="entry name" value="HTH_CROC1"/>
    <property type="match status" value="1"/>
</dbReference>
<dbReference type="Pfam" id="PF01381">
    <property type="entry name" value="HTH_3"/>
    <property type="match status" value="1"/>
</dbReference>
<proteinExistence type="predicted"/>
<gene>
    <name evidence="2" type="ORF">CECT5772_04006</name>
</gene>
<name>A0A922NV34_9STRE</name>
<evidence type="ECO:0000313" key="3">
    <source>
        <dbReference type="Proteomes" id="UP000028704"/>
    </source>
</evidence>
<dbReference type="GO" id="GO:0003677">
    <property type="term" value="F:DNA binding"/>
    <property type="evidence" value="ECO:0007669"/>
    <property type="project" value="InterPro"/>
</dbReference>
<evidence type="ECO:0000259" key="1">
    <source>
        <dbReference type="PROSITE" id="PS50943"/>
    </source>
</evidence>
<evidence type="ECO:0000313" key="2">
    <source>
        <dbReference type="EMBL" id="KED04679.1"/>
    </source>
</evidence>
<dbReference type="InterPro" id="IPR001387">
    <property type="entry name" value="Cro/C1-type_HTH"/>
</dbReference>
<dbReference type="Gene3D" id="1.10.260.40">
    <property type="entry name" value="lambda repressor-like DNA-binding domains"/>
    <property type="match status" value="1"/>
</dbReference>
<reference evidence="2 3" key="1">
    <citation type="journal article" date="2014" name="Int. J. Syst. Evol. Microbiol.">
        <title>Phylogenomics and the dynamic genome evolution of the genus Streptococcus.</title>
        <authorList>
            <consortium name="The Broad Institute Genome Sequencing Platform"/>
            <person name="Richards V.P."/>
            <person name="Palmer S.R."/>
            <person name="Pavinski Bitar P.D."/>
            <person name="Qin X."/>
            <person name="Weinstock G.M."/>
            <person name="Highlander S.K."/>
            <person name="Town C.D."/>
            <person name="Burne R.A."/>
            <person name="Stanhope M.J."/>
        </authorList>
    </citation>
    <scope>NUCLEOTIDE SEQUENCE [LARGE SCALE GENOMIC DNA]</scope>
    <source>
        <strain evidence="2 3">CECT 5772</strain>
    </source>
</reference>
<dbReference type="InterPro" id="IPR010982">
    <property type="entry name" value="Lambda_DNA-bd_dom_sf"/>
</dbReference>
<organism evidence="2 3">
    <name type="scientific">Streptococcus equi subsp. ruminatorum CECT 5772</name>
    <dbReference type="NCBI Taxonomy" id="1051981"/>
    <lineage>
        <taxon>Bacteria</taxon>
        <taxon>Bacillati</taxon>
        <taxon>Bacillota</taxon>
        <taxon>Bacilli</taxon>
        <taxon>Lactobacillales</taxon>
        <taxon>Streptococcaceae</taxon>
        <taxon>Streptococcus</taxon>
    </lineage>
</organism>
<dbReference type="Proteomes" id="UP000028704">
    <property type="component" value="Unassembled WGS sequence"/>
</dbReference>
<dbReference type="EMBL" id="AWEX01000031">
    <property type="protein sequence ID" value="KED04679.1"/>
    <property type="molecule type" value="Genomic_DNA"/>
</dbReference>
<protein>
    <submittedName>
        <fullName evidence="2">Bifunctional S24 family peptidase/transcriptional regulator</fullName>
    </submittedName>
</protein>
<dbReference type="RefSeq" id="WP_051650530.1">
    <property type="nucleotide sequence ID" value="NZ_AWEX01000031.1"/>
</dbReference>
<feature type="domain" description="HTH cro/C1-type" evidence="1">
    <location>
        <begin position="13"/>
        <end position="67"/>
    </location>
</feature>
<dbReference type="SMART" id="SM00530">
    <property type="entry name" value="HTH_XRE"/>
    <property type="match status" value="1"/>
</dbReference>
<sequence>MPLGNKEIMANNIRRLLEQRGLNPRQMALELDLKYTTVNDWVNAKTYPRIDKIELMANFFGVQKSDLVENFEPSNPTKDSHNVKAHSSNEYELIAKNYDAFVEEFSNMFSTLTKKQQTKLYKAFKKSLKHNDPERKTLKKPSDIVAKLNNNQNELKQLTAKIKTQEEEIRIGQIAFEILSIDDDDIEAQEEIKTKYSEEDFNKAVDYIDNLENQDDKE</sequence>
<dbReference type="AlphaFoldDB" id="A0A922NV34"/>
<comment type="caution">
    <text evidence="2">The sequence shown here is derived from an EMBL/GenBank/DDBJ whole genome shotgun (WGS) entry which is preliminary data.</text>
</comment>
<dbReference type="CDD" id="cd00093">
    <property type="entry name" value="HTH_XRE"/>
    <property type="match status" value="1"/>
</dbReference>